<evidence type="ECO:0000313" key="1">
    <source>
        <dbReference type="EMBL" id="KIK33024.1"/>
    </source>
</evidence>
<name>A0A0D0A496_9AGAM</name>
<reference evidence="2" key="2">
    <citation type="submission" date="2015-01" db="EMBL/GenBank/DDBJ databases">
        <title>Evolutionary Origins and Diversification of the Mycorrhizal Mutualists.</title>
        <authorList>
            <consortium name="DOE Joint Genome Institute"/>
            <consortium name="Mycorrhizal Genomics Consortium"/>
            <person name="Kohler A."/>
            <person name="Kuo A."/>
            <person name="Nagy L.G."/>
            <person name="Floudas D."/>
            <person name="Copeland A."/>
            <person name="Barry K.W."/>
            <person name="Cichocki N."/>
            <person name="Veneault-Fourrey C."/>
            <person name="LaButti K."/>
            <person name="Lindquist E.A."/>
            <person name="Lipzen A."/>
            <person name="Lundell T."/>
            <person name="Morin E."/>
            <person name="Murat C."/>
            <person name="Riley R."/>
            <person name="Ohm R."/>
            <person name="Sun H."/>
            <person name="Tunlid A."/>
            <person name="Henrissat B."/>
            <person name="Grigoriev I.V."/>
            <person name="Hibbett D.S."/>
            <person name="Martin F."/>
        </authorList>
    </citation>
    <scope>NUCLEOTIDE SEQUENCE [LARGE SCALE GENOMIC DNA]</scope>
    <source>
        <strain evidence="2">UH-Slu-Lm8-n1</strain>
    </source>
</reference>
<dbReference type="Proteomes" id="UP000054485">
    <property type="component" value="Unassembled WGS sequence"/>
</dbReference>
<dbReference type="AlphaFoldDB" id="A0A0D0A496"/>
<gene>
    <name evidence="1" type="ORF">CY34DRAFT_813890</name>
</gene>
<accession>A0A0D0A496</accession>
<keyword evidence="2" id="KW-1185">Reference proteome</keyword>
<dbReference type="InParanoid" id="A0A0D0A496"/>
<protein>
    <submittedName>
        <fullName evidence="1">Uncharacterized protein</fullName>
    </submittedName>
</protein>
<dbReference type="HOGENOM" id="CLU_205483_0_0_1"/>
<reference evidence="1 2" key="1">
    <citation type="submission" date="2014-04" db="EMBL/GenBank/DDBJ databases">
        <authorList>
            <consortium name="DOE Joint Genome Institute"/>
            <person name="Kuo A."/>
            <person name="Ruytinx J."/>
            <person name="Rineau F."/>
            <person name="Colpaert J."/>
            <person name="Kohler A."/>
            <person name="Nagy L.G."/>
            <person name="Floudas D."/>
            <person name="Copeland A."/>
            <person name="Barry K.W."/>
            <person name="Cichocki N."/>
            <person name="Veneault-Fourrey C."/>
            <person name="LaButti K."/>
            <person name="Lindquist E.A."/>
            <person name="Lipzen A."/>
            <person name="Lundell T."/>
            <person name="Morin E."/>
            <person name="Murat C."/>
            <person name="Sun H."/>
            <person name="Tunlid A."/>
            <person name="Henrissat B."/>
            <person name="Grigoriev I.V."/>
            <person name="Hibbett D.S."/>
            <person name="Martin F."/>
            <person name="Nordberg H.P."/>
            <person name="Cantor M.N."/>
            <person name="Hua S.X."/>
        </authorList>
    </citation>
    <scope>NUCLEOTIDE SEQUENCE [LARGE SCALE GENOMIC DNA]</scope>
    <source>
        <strain evidence="1 2">UH-Slu-Lm8-n1</strain>
    </source>
</reference>
<dbReference type="EMBL" id="KN836048">
    <property type="protein sequence ID" value="KIK33024.1"/>
    <property type="molecule type" value="Genomic_DNA"/>
</dbReference>
<proteinExistence type="predicted"/>
<evidence type="ECO:0000313" key="2">
    <source>
        <dbReference type="Proteomes" id="UP000054485"/>
    </source>
</evidence>
<organism evidence="1 2">
    <name type="scientific">Suillus luteus UH-Slu-Lm8-n1</name>
    <dbReference type="NCBI Taxonomy" id="930992"/>
    <lineage>
        <taxon>Eukaryota</taxon>
        <taxon>Fungi</taxon>
        <taxon>Dikarya</taxon>
        <taxon>Basidiomycota</taxon>
        <taxon>Agaricomycotina</taxon>
        <taxon>Agaricomycetes</taxon>
        <taxon>Agaricomycetidae</taxon>
        <taxon>Boletales</taxon>
        <taxon>Suillineae</taxon>
        <taxon>Suillaceae</taxon>
        <taxon>Suillus</taxon>
    </lineage>
</organism>
<sequence length="75" mass="8860">MKKSDTNGRKYMQQAHIHEALTYDIVAAEALKKEETERTEPTQQRMQCKTSAQEYSMQHHPHHLFSSLTIDFPHY</sequence>